<protein>
    <recommendedName>
        <fullName evidence="3">Oxidoreductase</fullName>
    </recommendedName>
</protein>
<keyword evidence="2" id="KW-1185">Reference proteome</keyword>
<evidence type="ECO:0000313" key="2">
    <source>
        <dbReference type="Proteomes" id="UP000800303"/>
    </source>
</evidence>
<evidence type="ECO:0000313" key="1">
    <source>
        <dbReference type="EMBL" id="NGZ74437.1"/>
    </source>
</evidence>
<evidence type="ECO:0008006" key="3">
    <source>
        <dbReference type="Google" id="ProtNLM"/>
    </source>
</evidence>
<gene>
    <name evidence="1" type="ORF">GYN08_03840</name>
</gene>
<name>A0ABX0F0A7_9BACL</name>
<organism evidence="1 2">
    <name type="scientific">Saccharibacillus alkalitolerans</name>
    <dbReference type="NCBI Taxonomy" id="2705290"/>
    <lineage>
        <taxon>Bacteria</taxon>
        <taxon>Bacillati</taxon>
        <taxon>Bacillota</taxon>
        <taxon>Bacilli</taxon>
        <taxon>Bacillales</taxon>
        <taxon>Paenibacillaceae</taxon>
        <taxon>Saccharibacillus</taxon>
    </lineage>
</organism>
<proteinExistence type="predicted"/>
<comment type="caution">
    <text evidence="1">The sequence shown here is derived from an EMBL/GenBank/DDBJ whole genome shotgun (WGS) entry which is preliminary data.</text>
</comment>
<sequence length="170" mass="18878">MTVVSVLGLRRQTRIGFPCTFDHAEFLIDGEPLYPKIRQLYPNLDEIGCLGWGPETLQQTRIDRLLLTGDADFPDDRRSLYLCPACGDLGCGAVSIRIERADGRFVWSAFAEESADGSQAAPTPLPGIGPFYFEEDAYMKTIRSAYGLGGFHWPNQAERETPGESGERED</sequence>
<dbReference type="Proteomes" id="UP000800303">
    <property type="component" value="Unassembled WGS sequence"/>
</dbReference>
<dbReference type="RefSeq" id="WP_166272642.1">
    <property type="nucleotide sequence ID" value="NZ_JAAFGS010000001.1"/>
</dbReference>
<reference evidence="1 2" key="1">
    <citation type="submission" date="2020-01" db="EMBL/GenBank/DDBJ databases">
        <title>Polyphasic characterisation and genomic insights into a novel alkali tolerant bacterium VR-M41.</title>
        <authorList>
            <person name="Vemuluri V.R."/>
        </authorList>
    </citation>
    <scope>NUCLEOTIDE SEQUENCE [LARGE SCALE GENOMIC DNA]</scope>
    <source>
        <strain evidence="1 2">VR-M41</strain>
    </source>
</reference>
<dbReference type="EMBL" id="JAAFGS010000001">
    <property type="protein sequence ID" value="NGZ74437.1"/>
    <property type="molecule type" value="Genomic_DNA"/>
</dbReference>
<accession>A0ABX0F0A7</accession>